<feature type="region of interest" description="Disordered" evidence="2">
    <location>
        <begin position="1"/>
        <end position="47"/>
    </location>
</feature>
<evidence type="ECO:0000313" key="4">
    <source>
        <dbReference type="EMBL" id="KAK6337836.1"/>
    </source>
</evidence>
<dbReference type="EMBL" id="JAVHNQ010000010">
    <property type="protein sequence ID" value="KAK6337836.1"/>
    <property type="molecule type" value="Genomic_DNA"/>
</dbReference>
<keyword evidence="3" id="KW-0472">Membrane</keyword>
<dbReference type="SUPFAM" id="SSF89372">
    <property type="entry name" value="Fucose-specific lectin"/>
    <property type="match status" value="1"/>
</dbReference>
<evidence type="ECO:0000256" key="3">
    <source>
        <dbReference type="SAM" id="Phobius"/>
    </source>
</evidence>
<reference evidence="4 5" key="1">
    <citation type="submission" date="2019-10" db="EMBL/GenBank/DDBJ databases">
        <authorList>
            <person name="Palmer J.M."/>
        </authorList>
    </citation>
    <scope>NUCLEOTIDE SEQUENCE [LARGE SCALE GENOMIC DNA]</scope>
    <source>
        <strain evidence="4 5">TWF696</strain>
    </source>
</reference>
<dbReference type="Proteomes" id="UP001375240">
    <property type="component" value="Unassembled WGS sequence"/>
</dbReference>
<comment type="caution">
    <text evidence="4">The sequence shown here is derived from an EMBL/GenBank/DDBJ whole genome shotgun (WGS) entry which is preliminary data.</text>
</comment>
<keyword evidence="3" id="KW-1133">Transmembrane helix</keyword>
<organism evidence="4 5">
    <name type="scientific">Orbilia brochopaga</name>
    <dbReference type="NCBI Taxonomy" id="3140254"/>
    <lineage>
        <taxon>Eukaryota</taxon>
        <taxon>Fungi</taxon>
        <taxon>Dikarya</taxon>
        <taxon>Ascomycota</taxon>
        <taxon>Pezizomycotina</taxon>
        <taxon>Orbiliomycetes</taxon>
        <taxon>Orbiliales</taxon>
        <taxon>Orbiliaceae</taxon>
        <taxon>Orbilia</taxon>
    </lineage>
</organism>
<proteinExistence type="inferred from homology"/>
<sequence>MWQVDPFSRLKPERVQPSPPVAPSLIETQPSPPEVVPGGGDTHEQPGLEVADFDYRPFGPDSSGQVKPLTEDEDWNFDRKHERDSHRICGLKRWIFFSLLGLLLVAAVVGGAVGGILGSHSSASNGSNNSTNPPLPTTTTVPIAMAVVNPAQSEAGTTIIRQDNSTELFYIHTTAGNRQQRDPILIEGLNPAPSKNTSFAALQAPGSTTIRIFYTADNNTMFDAYGSADNGTWTMGQLASDTRYGVLVSPGSGFAATPWTVEYLNGEYGLRVYYVDRTTKAVQELAYNQGGVWVITNIRFSTALQNGKIALAWVRAANFSYTDNQVLHVFYQDVRANLVHIPGYDGRWDFNANSENLGTLPEGTYLAASVMQDTVATNNTLRIMWISQANHLTLLRGKGASPDVVRGFRPRGTFSKPIDAVNIPETRNLAIASVPGGALASVTIGEEIRVYYNSLQTRQSIVEVGLDRTSWFTVGLAT</sequence>
<protein>
    <recommendedName>
        <fullName evidence="6">Fucose-specific lectin</fullName>
    </recommendedName>
</protein>
<dbReference type="Pfam" id="PF07938">
    <property type="entry name" value="Fungal_lectin"/>
    <property type="match status" value="1"/>
</dbReference>
<name>A0AAV9UCB8_9PEZI</name>
<dbReference type="Gene3D" id="2.120.10.70">
    <property type="entry name" value="Fucose-specific lectin"/>
    <property type="match status" value="1"/>
</dbReference>
<dbReference type="InterPro" id="IPR012475">
    <property type="entry name" value="Fungal_lectin"/>
</dbReference>
<feature type="transmembrane region" description="Helical" evidence="3">
    <location>
        <begin position="94"/>
        <end position="117"/>
    </location>
</feature>
<accession>A0AAV9UCB8</accession>
<gene>
    <name evidence="4" type="ORF">TWF696_001315</name>
</gene>
<evidence type="ECO:0000256" key="2">
    <source>
        <dbReference type="SAM" id="MobiDB-lite"/>
    </source>
</evidence>
<comment type="similarity">
    <text evidence="1">Belongs to the fungal fucose-specific lectin family.</text>
</comment>
<keyword evidence="3" id="KW-0812">Transmembrane</keyword>
<evidence type="ECO:0008006" key="6">
    <source>
        <dbReference type="Google" id="ProtNLM"/>
    </source>
</evidence>
<dbReference type="AlphaFoldDB" id="A0AAV9UCB8"/>
<keyword evidence="5" id="KW-1185">Reference proteome</keyword>
<evidence type="ECO:0000256" key="1">
    <source>
        <dbReference type="ARBA" id="ARBA00009042"/>
    </source>
</evidence>
<evidence type="ECO:0000313" key="5">
    <source>
        <dbReference type="Proteomes" id="UP001375240"/>
    </source>
</evidence>